<feature type="transmembrane region" description="Helical" evidence="1">
    <location>
        <begin position="54"/>
        <end position="81"/>
    </location>
</feature>
<evidence type="ECO:0000313" key="2">
    <source>
        <dbReference type="EMBL" id="MBE9404082.1"/>
    </source>
</evidence>
<dbReference type="EMBL" id="JADEYR010000006">
    <property type="protein sequence ID" value="MBE9404082.1"/>
    <property type="molecule type" value="Genomic_DNA"/>
</dbReference>
<comment type="caution">
    <text evidence="2">The sequence shown here is derived from an EMBL/GenBank/DDBJ whole genome shotgun (WGS) entry which is preliminary data.</text>
</comment>
<dbReference type="EMBL" id="JADEYR010000006">
    <property type="protein sequence ID" value="MBE9404085.1"/>
    <property type="molecule type" value="Genomic_DNA"/>
</dbReference>
<keyword evidence="1" id="KW-1133">Transmembrane helix</keyword>
<dbReference type="Proteomes" id="UP000644727">
    <property type="component" value="Unassembled WGS sequence"/>
</dbReference>
<feature type="transmembrane region" description="Helical" evidence="1">
    <location>
        <begin position="18"/>
        <end position="42"/>
    </location>
</feature>
<evidence type="ECO:0000256" key="1">
    <source>
        <dbReference type="SAM" id="Phobius"/>
    </source>
</evidence>
<gene>
    <name evidence="2" type="ORF">IOE58_07735</name>
    <name evidence="3" type="ORF">IOE58_07750</name>
</gene>
<keyword evidence="4" id="KW-1185">Reference proteome</keyword>
<evidence type="ECO:0000313" key="4">
    <source>
        <dbReference type="Proteomes" id="UP000644727"/>
    </source>
</evidence>
<reference evidence="2 4" key="1">
    <citation type="submission" date="2020-10" db="EMBL/GenBank/DDBJ databases">
        <title>Draft genome and description of Brachybacterium epidermidis sp nov.</title>
        <authorList>
            <person name="Boxberger M."/>
            <person name="La Scola B."/>
        </authorList>
    </citation>
    <scope>NUCLEOTIDE SEQUENCE [LARGE SCALE GENOMIC DNA]</scope>
    <source>
        <strain evidence="2 4">Marseille-Q2903</strain>
    </source>
</reference>
<protein>
    <submittedName>
        <fullName evidence="2">Uncharacterized protein</fullName>
    </submittedName>
</protein>
<keyword evidence="1" id="KW-0472">Membrane</keyword>
<accession>A0ABR9W0Z0</accession>
<keyword evidence="1" id="KW-0812">Transmembrane</keyword>
<proteinExistence type="predicted"/>
<evidence type="ECO:0000313" key="3">
    <source>
        <dbReference type="EMBL" id="MBE9404085.1"/>
    </source>
</evidence>
<name>A0ABR9W0Z0_9MICO</name>
<dbReference type="RefSeq" id="WP_193865829.1">
    <property type="nucleotide sequence ID" value="NZ_JADEYR010000006.1"/>
</dbReference>
<sequence length="86" mass="9203">MYRDVPTEIAEIKRKARVVAVVGVLIGGVLPGLLGIAAMSTAETNPYRAEKFTAIAWLIMIVGWLTFAAFLLMVALGVITVEEGTP</sequence>
<organism evidence="2 4">
    <name type="scientific">Brachybacterium epidermidis</name>
    <dbReference type="NCBI Taxonomy" id="2781983"/>
    <lineage>
        <taxon>Bacteria</taxon>
        <taxon>Bacillati</taxon>
        <taxon>Actinomycetota</taxon>
        <taxon>Actinomycetes</taxon>
        <taxon>Micrococcales</taxon>
        <taxon>Dermabacteraceae</taxon>
        <taxon>Brachybacterium</taxon>
    </lineage>
</organism>